<evidence type="ECO:0000313" key="10">
    <source>
        <dbReference type="Proteomes" id="UP000176865"/>
    </source>
</evidence>
<feature type="transmembrane region" description="Helical" evidence="6">
    <location>
        <begin position="30"/>
        <end position="49"/>
    </location>
</feature>
<dbReference type="InterPro" id="IPR025405">
    <property type="entry name" value="DUF4131"/>
</dbReference>
<dbReference type="EMBL" id="MFAB01000007">
    <property type="protein sequence ID" value="OGD69120.1"/>
    <property type="molecule type" value="Genomic_DNA"/>
</dbReference>
<keyword evidence="3 6" id="KW-0812">Transmembrane</keyword>
<feature type="transmembrane region" description="Helical" evidence="6">
    <location>
        <begin position="428"/>
        <end position="447"/>
    </location>
</feature>
<dbReference type="InterPro" id="IPR004477">
    <property type="entry name" value="ComEC_N"/>
</dbReference>
<reference evidence="9 10" key="1">
    <citation type="journal article" date="2016" name="Nat. Commun.">
        <title>Thousands of microbial genomes shed light on interconnected biogeochemical processes in an aquifer system.</title>
        <authorList>
            <person name="Anantharaman K."/>
            <person name="Brown C.T."/>
            <person name="Hug L.A."/>
            <person name="Sharon I."/>
            <person name="Castelle C.J."/>
            <person name="Probst A.J."/>
            <person name="Thomas B.C."/>
            <person name="Singh A."/>
            <person name="Wilkins M.J."/>
            <person name="Karaoz U."/>
            <person name="Brodie E.L."/>
            <person name="Williams K.H."/>
            <person name="Hubbard S.S."/>
            <person name="Banfield J.F."/>
        </authorList>
    </citation>
    <scope>NUCLEOTIDE SEQUENCE [LARGE SCALE GENOMIC DNA]</scope>
</reference>
<evidence type="ECO:0000256" key="2">
    <source>
        <dbReference type="ARBA" id="ARBA00022475"/>
    </source>
</evidence>
<feature type="transmembrane region" description="Helical" evidence="6">
    <location>
        <begin position="347"/>
        <end position="366"/>
    </location>
</feature>
<dbReference type="InterPro" id="IPR052159">
    <property type="entry name" value="Competence_DNA_uptake"/>
</dbReference>
<gene>
    <name evidence="9" type="ORF">A2996_02785</name>
</gene>
<evidence type="ECO:0000259" key="8">
    <source>
        <dbReference type="Pfam" id="PF13567"/>
    </source>
</evidence>
<keyword evidence="5 6" id="KW-0472">Membrane</keyword>
<dbReference type="Pfam" id="PF13567">
    <property type="entry name" value="DUF4131"/>
    <property type="match status" value="1"/>
</dbReference>
<protein>
    <recommendedName>
        <fullName evidence="11">ComEC/Rec2-related protein domain-containing protein</fullName>
    </recommendedName>
</protein>
<feature type="transmembrane region" description="Helical" evidence="6">
    <location>
        <begin position="278"/>
        <end position="311"/>
    </location>
</feature>
<feature type="transmembrane region" description="Helical" evidence="6">
    <location>
        <begin position="55"/>
        <end position="72"/>
    </location>
</feature>
<dbReference type="STRING" id="1797579.A2996_02785"/>
<dbReference type="NCBIfam" id="TIGR00360">
    <property type="entry name" value="ComEC_N-term"/>
    <property type="match status" value="1"/>
</dbReference>
<dbReference type="GO" id="GO:0005886">
    <property type="term" value="C:plasma membrane"/>
    <property type="evidence" value="ECO:0007669"/>
    <property type="project" value="UniProtKB-SubCell"/>
</dbReference>
<proteinExistence type="predicted"/>
<feature type="transmembrane region" description="Helical" evidence="6">
    <location>
        <begin position="6"/>
        <end position="23"/>
    </location>
</feature>
<evidence type="ECO:0000256" key="5">
    <source>
        <dbReference type="ARBA" id="ARBA00023136"/>
    </source>
</evidence>
<dbReference type="Pfam" id="PF03772">
    <property type="entry name" value="Competence"/>
    <property type="match status" value="1"/>
</dbReference>
<keyword evidence="2" id="KW-1003">Cell membrane</keyword>
<feature type="transmembrane region" description="Helical" evidence="6">
    <location>
        <begin position="246"/>
        <end position="272"/>
    </location>
</feature>
<dbReference type="Proteomes" id="UP000176865">
    <property type="component" value="Unassembled WGS sequence"/>
</dbReference>
<comment type="caution">
    <text evidence="9">The sequence shown here is derived from an EMBL/GenBank/DDBJ whole genome shotgun (WGS) entry which is preliminary data.</text>
</comment>
<keyword evidence="4 6" id="KW-1133">Transmembrane helix</keyword>
<dbReference type="PANTHER" id="PTHR30619">
    <property type="entry name" value="DNA INTERNALIZATION/COMPETENCE PROTEIN COMEC/REC2"/>
    <property type="match status" value="1"/>
</dbReference>
<feature type="domain" description="DUF4131" evidence="8">
    <location>
        <begin position="29"/>
        <end position="184"/>
    </location>
</feature>
<evidence type="ECO:0008006" key="11">
    <source>
        <dbReference type="Google" id="ProtNLM"/>
    </source>
</evidence>
<feature type="transmembrane region" description="Helical" evidence="6">
    <location>
        <begin position="323"/>
        <end position="341"/>
    </location>
</feature>
<dbReference type="PANTHER" id="PTHR30619:SF1">
    <property type="entry name" value="RECOMBINATION PROTEIN 2"/>
    <property type="match status" value="1"/>
</dbReference>
<evidence type="ECO:0000313" key="9">
    <source>
        <dbReference type="EMBL" id="OGD69120.1"/>
    </source>
</evidence>
<evidence type="ECO:0000256" key="1">
    <source>
        <dbReference type="ARBA" id="ARBA00004651"/>
    </source>
</evidence>
<feature type="transmembrane region" description="Helical" evidence="6">
    <location>
        <begin position="467"/>
        <end position="486"/>
    </location>
</feature>
<feature type="domain" description="ComEC/Rec2-related protein" evidence="7">
    <location>
        <begin position="226"/>
        <end position="488"/>
    </location>
</feature>
<name>A0A1F5EP64_9BACT</name>
<feature type="transmembrane region" description="Helical" evidence="6">
    <location>
        <begin position="403"/>
        <end position="421"/>
    </location>
</feature>
<sequence>MNDNYLYSVLVGFISGVAFCSFFNLGQTFYLFLILISWAIFMFFLLGNPKEKEKIIFVSLFFLSAGIGVWRFDLTDFKKTEPFLNNFLNQSVSIDAFVIDEPDTRESNTQLKLKIHKLNGEEIETKSNILAIVDQYPQYNYGDLIQVGGILNKPKNFSADGERQFDYVSYLAKDNINYQIFYPKTKFVSSGNGNFIKEKLFQVKNIFIEQSREIFPEPHSSLLSGLIIGAKESLGKDLQDDFRKVGLIHIVVLSGYNITIIADFIMGLFSFLPGLFSVFVGAVSIIFFAIMTGASATIVRASVMALLVLLARATGRVNEITRTLFLAGFLMVLHNPTILVFDASFQLSFMATFGLIFLSPKIENYFSLVPEKFKIKESLVSVISTQIFVLPLLLYMMGDFSVVSVPVNLLVLTFIPFTMLFGFLSIVVGLFSAVLAAPFSYIAYVLLSYELKIVDFFSSLPFASIHIPTFSVWFMAVAYLFVFLFFSKIKTPEGVR</sequence>
<organism evidence="9 10">
    <name type="scientific">Candidatus Campbellbacteria bacterium RIFCSPLOWO2_01_FULL_34_15</name>
    <dbReference type="NCBI Taxonomy" id="1797579"/>
    <lineage>
        <taxon>Bacteria</taxon>
        <taxon>Candidatus Campbelliibacteriota</taxon>
    </lineage>
</organism>
<evidence type="ECO:0000256" key="3">
    <source>
        <dbReference type="ARBA" id="ARBA00022692"/>
    </source>
</evidence>
<feature type="transmembrane region" description="Helical" evidence="6">
    <location>
        <begin position="378"/>
        <end position="397"/>
    </location>
</feature>
<accession>A0A1F5EP64</accession>
<dbReference type="AlphaFoldDB" id="A0A1F5EP64"/>
<evidence type="ECO:0000259" key="7">
    <source>
        <dbReference type="Pfam" id="PF03772"/>
    </source>
</evidence>
<evidence type="ECO:0000256" key="6">
    <source>
        <dbReference type="SAM" id="Phobius"/>
    </source>
</evidence>
<evidence type="ECO:0000256" key="4">
    <source>
        <dbReference type="ARBA" id="ARBA00022989"/>
    </source>
</evidence>
<comment type="subcellular location">
    <subcellularLocation>
        <location evidence="1">Cell membrane</location>
        <topology evidence="1">Multi-pass membrane protein</topology>
    </subcellularLocation>
</comment>